<evidence type="ECO:0000313" key="3">
    <source>
        <dbReference type="Proteomes" id="UP000789508"/>
    </source>
</evidence>
<feature type="region of interest" description="Disordered" evidence="1">
    <location>
        <begin position="59"/>
        <end position="115"/>
    </location>
</feature>
<gene>
    <name evidence="2" type="ORF">ALEPTO_LOCUS1623</name>
</gene>
<proteinExistence type="predicted"/>
<reference evidence="2" key="1">
    <citation type="submission" date="2021-06" db="EMBL/GenBank/DDBJ databases">
        <authorList>
            <person name="Kallberg Y."/>
            <person name="Tangrot J."/>
            <person name="Rosling A."/>
        </authorList>
    </citation>
    <scope>NUCLEOTIDE SEQUENCE</scope>
    <source>
        <strain evidence="2">FL130A</strain>
    </source>
</reference>
<protein>
    <submittedName>
        <fullName evidence="2">13187_t:CDS:1</fullName>
    </submittedName>
</protein>
<name>A0A9N8VUE1_9GLOM</name>
<dbReference type="OrthoDB" id="2133332at2759"/>
<sequence length="340" mass="38489">MSDKQPQTKSSSQAAAGSSFFKGIIDFFADTTKNAQHDFVKFKEGISLGFLVQQPDQQRTMMSGESEYFTDSRASLHPKRHRKRPPVSRNFGSNFQKSNNNSYKPNSLKQHQSDALEIERERKYREKELWRKIEELNQKVALLEKIVSELRADHLNNLQSHSENYHTQYIPSPPPPPPVTPKHESSLTTQALISLRNNLKTTKNQEKIKTTTSATKIESNKCHLLPQQPSPPKDMTALLEDLKNVKLRRTNLLRSTSGYISSISTPNSEQGGALVCKHKFPNHSQSSLSSSLSTISIDYESTYNNLSSSSASTITCQSDAYKDLESFQNILNYPVKRQKI</sequence>
<dbReference type="AlphaFoldDB" id="A0A9N8VUE1"/>
<feature type="compositionally biased region" description="Pro residues" evidence="1">
    <location>
        <begin position="171"/>
        <end position="180"/>
    </location>
</feature>
<keyword evidence="3" id="KW-1185">Reference proteome</keyword>
<dbReference type="Proteomes" id="UP000789508">
    <property type="component" value="Unassembled WGS sequence"/>
</dbReference>
<organism evidence="2 3">
    <name type="scientific">Ambispora leptoticha</name>
    <dbReference type="NCBI Taxonomy" id="144679"/>
    <lineage>
        <taxon>Eukaryota</taxon>
        <taxon>Fungi</taxon>
        <taxon>Fungi incertae sedis</taxon>
        <taxon>Mucoromycota</taxon>
        <taxon>Glomeromycotina</taxon>
        <taxon>Glomeromycetes</taxon>
        <taxon>Archaeosporales</taxon>
        <taxon>Ambisporaceae</taxon>
        <taxon>Ambispora</taxon>
    </lineage>
</organism>
<feature type="compositionally biased region" description="Polar residues" evidence="1">
    <location>
        <begin position="90"/>
        <end position="110"/>
    </location>
</feature>
<dbReference type="EMBL" id="CAJVPS010000189">
    <property type="protein sequence ID" value="CAG8462708.1"/>
    <property type="molecule type" value="Genomic_DNA"/>
</dbReference>
<evidence type="ECO:0000313" key="2">
    <source>
        <dbReference type="EMBL" id="CAG8462708.1"/>
    </source>
</evidence>
<evidence type="ECO:0000256" key="1">
    <source>
        <dbReference type="SAM" id="MobiDB-lite"/>
    </source>
</evidence>
<accession>A0A9N8VUE1</accession>
<feature type="region of interest" description="Disordered" evidence="1">
    <location>
        <begin position="165"/>
        <end position="184"/>
    </location>
</feature>
<feature type="compositionally biased region" description="Basic residues" evidence="1">
    <location>
        <begin position="76"/>
        <end position="86"/>
    </location>
</feature>
<comment type="caution">
    <text evidence="2">The sequence shown here is derived from an EMBL/GenBank/DDBJ whole genome shotgun (WGS) entry which is preliminary data.</text>
</comment>